<dbReference type="SUPFAM" id="SSF50475">
    <property type="entry name" value="FMN-binding split barrel"/>
    <property type="match status" value="1"/>
</dbReference>
<dbReference type="GO" id="GO:0006208">
    <property type="term" value="P:pyrimidine nucleobase catabolic process"/>
    <property type="evidence" value="ECO:0007669"/>
    <property type="project" value="TreeGrafter"/>
</dbReference>
<dbReference type="Gene3D" id="2.30.110.10">
    <property type="entry name" value="Electron Transport, Fmn-binding Protein, Chain A"/>
    <property type="match status" value="1"/>
</dbReference>
<dbReference type="InterPro" id="IPR012349">
    <property type="entry name" value="Split_barrel_FMN-bd"/>
</dbReference>
<comment type="caution">
    <text evidence="3">The sequence shown here is derived from an EMBL/GenBank/DDBJ whole genome shotgun (WGS) entry which is preliminary data.</text>
</comment>
<dbReference type="InterPro" id="IPR002563">
    <property type="entry name" value="Flavin_Rdtase-like_dom"/>
</dbReference>
<protein>
    <submittedName>
        <fullName evidence="3">Flavin reductase family protein</fullName>
    </submittedName>
</protein>
<evidence type="ECO:0000313" key="4">
    <source>
        <dbReference type="Proteomes" id="UP000674234"/>
    </source>
</evidence>
<organism evidence="3 4">
    <name type="scientific">Microbispora oryzae</name>
    <dbReference type="NCBI Taxonomy" id="2806554"/>
    <lineage>
        <taxon>Bacteria</taxon>
        <taxon>Bacillati</taxon>
        <taxon>Actinomycetota</taxon>
        <taxon>Actinomycetes</taxon>
        <taxon>Streptosporangiales</taxon>
        <taxon>Streptosporangiaceae</taxon>
        <taxon>Microbispora</taxon>
    </lineage>
</organism>
<keyword evidence="4" id="KW-1185">Reference proteome</keyword>
<dbReference type="PANTHER" id="PTHR30466">
    <property type="entry name" value="FLAVIN REDUCTASE"/>
    <property type="match status" value="1"/>
</dbReference>
<dbReference type="AlphaFoldDB" id="A0A940WMB1"/>
<dbReference type="SMART" id="SM00903">
    <property type="entry name" value="Flavin_Reduct"/>
    <property type="match status" value="1"/>
</dbReference>
<dbReference type="RefSeq" id="WP_210159522.1">
    <property type="nucleotide sequence ID" value="NZ_JAFCNB010000029.1"/>
</dbReference>
<dbReference type="InterPro" id="IPR050268">
    <property type="entry name" value="NADH-dep_flavin_reductase"/>
</dbReference>
<dbReference type="Proteomes" id="UP000674234">
    <property type="component" value="Unassembled WGS sequence"/>
</dbReference>
<evidence type="ECO:0000259" key="2">
    <source>
        <dbReference type="SMART" id="SM00903"/>
    </source>
</evidence>
<dbReference type="EMBL" id="JAFCNB010000029">
    <property type="protein sequence ID" value="MBP2708260.1"/>
    <property type="molecule type" value="Genomic_DNA"/>
</dbReference>
<proteinExistence type="predicted"/>
<feature type="domain" description="Flavin reductase like" evidence="2">
    <location>
        <begin position="16"/>
        <end position="163"/>
    </location>
</feature>
<dbReference type="GO" id="GO:0010181">
    <property type="term" value="F:FMN binding"/>
    <property type="evidence" value="ECO:0007669"/>
    <property type="project" value="InterPro"/>
</dbReference>
<reference evidence="3" key="1">
    <citation type="submission" date="2021-02" db="EMBL/GenBank/DDBJ databases">
        <title>Draft genome sequence of Microbispora sp. RL4-1S isolated from rice leaves in Thailand.</title>
        <authorList>
            <person name="Muangham S."/>
            <person name="Duangmal K."/>
        </authorList>
    </citation>
    <scope>NUCLEOTIDE SEQUENCE</scope>
    <source>
        <strain evidence="3">RL4-1S</strain>
    </source>
</reference>
<dbReference type="GO" id="GO:0042602">
    <property type="term" value="F:riboflavin reductase (NADPH) activity"/>
    <property type="evidence" value="ECO:0007669"/>
    <property type="project" value="TreeGrafter"/>
</dbReference>
<accession>A0A940WMB1</accession>
<sequence length="176" mass="18484">MTAGTATGARGLRDVLGRFATGVTVITTTAVQDAGTRPVGMTVNSFASVSLDPPLILFCVSRVSRLHSIFASARTFAVNILGESQTRLSGQFARPGFDRFGQARTVRGRSGAPLLDGALATIECAVEKVIGAGDHDIVLGRVLVAEESGAGTPLIFYGGAYRRLEVVEADWWSALT</sequence>
<name>A0A940WMB1_9ACTN</name>
<evidence type="ECO:0000256" key="1">
    <source>
        <dbReference type="ARBA" id="ARBA00023002"/>
    </source>
</evidence>
<gene>
    <name evidence="3" type="ORF">JOL79_31225</name>
</gene>
<dbReference type="Pfam" id="PF01613">
    <property type="entry name" value="Flavin_Reduct"/>
    <property type="match status" value="1"/>
</dbReference>
<evidence type="ECO:0000313" key="3">
    <source>
        <dbReference type="EMBL" id="MBP2708260.1"/>
    </source>
</evidence>
<dbReference type="PANTHER" id="PTHR30466:SF1">
    <property type="entry name" value="FMN REDUCTASE (NADH) RUTF"/>
    <property type="match status" value="1"/>
</dbReference>
<keyword evidence="1" id="KW-0560">Oxidoreductase</keyword>